<comment type="subcellular location">
    <subcellularLocation>
        <location evidence="1">Nucleus</location>
    </subcellularLocation>
</comment>
<dbReference type="EMBL" id="JBBNAG010000003">
    <property type="protein sequence ID" value="KAK9149258.1"/>
    <property type="molecule type" value="Genomic_DNA"/>
</dbReference>
<reference evidence="10 11" key="1">
    <citation type="submission" date="2024-01" db="EMBL/GenBank/DDBJ databases">
        <title>Genome assemblies of Stephania.</title>
        <authorList>
            <person name="Yang L."/>
        </authorList>
    </citation>
    <scope>NUCLEOTIDE SEQUENCE [LARGE SCALE GENOMIC DNA]</scope>
    <source>
        <strain evidence="10">JXDWG</strain>
        <tissue evidence="10">Leaf</tissue>
    </source>
</reference>
<keyword evidence="6" id="KW-0539">Nucleus</keyword>
<dbReference type="PANTHER" id="PTHR31985:SF273">
    <property type="entry name" value="ETHYLENE-RESPONSIVE TRANSCRIPTION FACTOR ERF017"/>
    <property type="match status" value="1"/>
</dbReference>
<gene>
    <name evidence="10" type="ORF">Scep_008015</name>
</gene>
<feature type="region of interest" description="Disordered" evidence="8">
    <location>
        <begin position="126"/>
        <end position="147"/>
    </location>
</feature>
<name>A0AAP0PLN4_9MAGN</name>
<dbReference type="InterPro" id="IPR051032">
    <property type="entry name" value="AP2/ERF_TF_ERF_subfamily"/>
</dbReference>
<dbReference type="Proteomes" id="UP001419268">
    <property type="component" value="Unassembled WGS sequence"/>
</dbReference>
<feature type="domain" description="AP2/ERF" evidence="9">
    <location>
        <begin position="19"/>
        <end position="76"/>
    </location>
</feature>
<dbReference type="SUPFAM" id="SSF54171">
    <property type="entry name" value="DNA-binding domain"/>
    <property type="match status" value="1"/>
</dbReference>
<keyword evidence="2" id="KW-0805">Transcription regulation</keyword>
<dbReference type="InterPro" id="IPR036955">
    <property type="entry name" value="AP2/ERF_dom_sf"/>
</dbReference>
<dbReference type="FunFam" id="3.30.730.10:FF:000001">
    <property type="entry name" value="Ethylene-responsive transcription factor 2"/>
    <property type="match status" value="1"/>
</dbReference>
<protein>
    <recommendedName>
        <fullName evidence="9">AP2/ERF domain-containing protein</fullName>
    </recommendedName>
</protein>
<dbReference type="PRINTS" id="PR00367">
    <property type="entry name" value="ETHRSPELEMNT"/>
</dbReference>
<dbReference type="PROSITE" id="PS51032">
    <property type="entry name" value="AP2_ERF"/>
    <property type="match status" value="1"/>
</dbReference>
<dbReference type="GO" id="GO:0005634">
    <property type="term" value="C:nucleus"/>
    <property type="evidence" value="ECO:0007669"/>
    <property type="project" value="UniProtKB-SubCell"/>
</dbReference>
<evidence type="ECO:0000256" key="1">
    <source>
        <dbReference type="ARBA" id="ARBA00004123"/>
    </source>
</evidence>
<dbReference type="GO" id="GO:0003677">
    <property type="term" value="F:DNA binding"/>
    <property type="evidence" value="ECO:0007669"/>
    <property type="project" value="UniProtKB-KW"/>
</dbReference>
<evidence type="ECO:0000256" key="2">
    <source>
        <dbReference type="ARBA" id="ARBA00023015"/>
    </source>
</evidence>
<evidence type="ECO:0000256" key="7">
    <source>
        <dbReference type="ARBA" id="ARBA00024343"/>
    </source>
</evidence>
<dbReference type="Gene3D" id="3.30.730.10">
    <property type="entry name" value="AP2/ERF domain"/>
    <property type="match status" value="1"/>
</dbReference>
<accession>A0AAP0PLN4</accession>
<dbReference type="SMART" id="SM00380">
    <property type="entry name" value="AP2"/>
    <property type="match status" value="1"/>
</dbReference>
<evidence type="ECO:0000313" key="10">
    <source>
        <dbReference type="EMBL" id="KAK9149258.1"/>
    </source>
</evidence>
<dbReference type="InterPro" id="IPR001471">
    <property type="entry name" value="AP2/ERF_dom"/>
</dbReference>
<evidence type="ECO:0000256" key="4">
    <source>
        <dbReference type="ARBA" id="ARBA00023159"/>
    </source>
</evidence>
<comment type="caution">
    <text evidence="10">The sequence shown here is derived from an EMBL/GenBank/DDBJ whole genome shotgun (WGS) entry which is preliminary data.</text>
</comment>
<evidence type="ECO:0000256" key="5">
    <source>
        <dbReference type="ARBA" id="ARBA00023163"/>
    </source>
</evidence>
<dbReference type="Pfam" id="PF00847">
    <property type="entry name" value="AP2"/>
    <property type="match status" value="1"/>
</dbReference>
<dbReference type="InterPro" id="IPR016177">
    <property type="entry name" value="DNA-bd_dom_sf"/>
</dbReference>
<dbReference type="AlphaFoldDB" id="A0AAP0PLN4"/>
<keyword evidence="4" id="KW-0010">Activator</keyword>
<comment type="similarity">
    <text evidence="7">Belongs to the AP2/ERF transcription factor family. ERF subfamily.</text>
</comment>
<evidence type="ECO:0000313" key="11">
    <source>
        <dbReference type="Proteomes" id="UP001419268"/>
    </source>
</evidence>
<dbReference type="PANTHER" id="PTHR31985">
    <property type="entry name" value="ETHYLENE-RESPONSIVE TRANSCRIPTION FACTOR ERF042-RELATED"/>
    <property type="match status" value="1"/>
</dbReference>
<organism evidence="10 11">
    <name type="scientific">Stephania cephalantha</name>
    <dbReference type="NCBI Taxonomy" id="152367"/>
    <lineage>
        <taxon>Eukaryota</taxon>
        <taxon>Viridiplantae</taxon>
        <taxon>Streptophyta</taxon>
        <taxon>Embryophyta</taxon>
        <taxon>Tracheophyta</taxon>
        <taxon>Spermatophyta</taxon>
        <taxon>Magnoliopsida</taxon>
        <taxon>Ranunculales</taxon>
        <taxon>Menispermaceae</taxon>
        <taxon>Menispermoideae</taxon>
        <taxon>Cissampelideae</taxon>
        <taxon>Stephania</taxon>
    </lineage>
</organism>
<keyword evidence="5" id="KW-0804">Transcription</keyword>
<evidence type="ECO:0000256" key="3">
    <source>
        <dbReference type="ARBA" id="ARBA00023125"/>
    </source>
</evidence>
<sequence>MVKPIKEESSSGMRDESSKYRGVRKRKWGKWVSEIRLPNSRERIWLGSYDTPEKAARAFDAAQYCLRGESAKFNFPDNPPEIPGGRSMAPPQIQVASSRFANETDTTSLNSLNCLSSLSPYSCSSSSVSTSHSPSPSPETVSEGAETNDAPAMDWSFLDSVGGSTDLSQLSGINGLYDDEFGLEFSVPTLIGLDYEENNVSSFGGGSGGDQLSLWNF</sequence>
<evidence type="ECO:0000256" key="8">
    <source>
        <dbReference type="SAM" id="MobiDB-lite"/>
    </source>
</evidence>
<feature type="compositionally biased region" description="Low complexity" evidence="8">
    <location>
        <begin position="126"/>
        <end position="143"/>
    </location>
</feature>
<keyword evidence="3" id="KW-0238">DNA-binding</keyword>
<evidence type="ECO:0000259" key="9">
    <source>
        <dbReference type="PROSITE" id="PS51032"/>
    </source>
</evidence>
<evidence type="ECO:0000256" key="6">
    <source>
        <dbReference type="ARBA" id="ARBA00023242"/>
    </source>
</evidence>
<proteinExistence type="inferred from homology"/>
<dbReference type="CDD" id="cd00018">
    <property type="entry name" value="AP2"/>
    <property type="match status" value="1"/>
</dbReference>
<dbReference type="GO" id="GO:0003700">
    <property type="term" value="F:DNA-binding transcription factor activity"/>
    <property type="evidence" value="ECO:0007669"/>
    <property type="project" value="InterPro"/>
</dbReference>
<keyword evidence="11" id="KW-1185">Reference proteome</keyword>